<proteinExistence type="inferred from homology"/>
<evidence type="ECO:0000256" key="8">
    <source>
        <dbReference type="SAM" id="Phobius"/>
    </source>
</evidence>
<comment type="subcellular location">
    <subcellularLocation>
        <location evidence="1">Cell membrane</location>
        <topology evidence="1">Multi-pass membrane protein</topology>
    </subcellularLocation>
</comment>
<name>A0A1H9U5C2_9ACTN</name>
<evidence type="ECO:0000256" key="6">
    <source>
        <dbReference type="ARBA" id="ARBA00022989"/>
    </source>
</evidence>
<feature type="transmembrane region" description="Helical" evidence="8">
    <location>
        <begin position="133"/>
        <end position="153"/>
    </location>
</feature>
<gene>
    <name evidence="9" type="ORF">SAMN05443377_1412</name>
</gene>
<keyword evidence="5 8" id="KW-0812">Transmembrane</keyword>
<keyword evidence="10" id="KW-1185">Reference proteome</keyword>
<protein>
    <submittedName>
        <fullName evidence="9">Iron complex transport system permease protein</fullName>
    </submittedName>
</protein>
<dbReference type="FunFam" id="1.10.3470.10:FF:000001">
    <property type="entry name" value="Vitamin B12 ABC transporter permease BtuC"/>
    <property type="match status" value="1"/>
</dbReference>
<keyword evidence="6 8" id="KW-1133">Transmembrane helix</keyword>
<evidence type="ECO:0000256" key="2">
    <source>
        <dbReference type="ARBA" id="ARBA00007935"/>
    </source>
</evidence>
<dbReference type="SUPFAM" id="SSF81345">
    <property type="entry name" value="ABC transporter involved in vitamin B12 uptake, BtuC"/>
    <property type="match status" value="1"/>
</dbReference>
<keyword evidence="3" id="KW-0813">Transport</keyword>
<evidence type="ECO:0000256" key="3">
    <source>
        <dbReference type="ARBA" id="ARBA00022448"/>
    </source>
</evidence>
<reference evidence="9 10" key="1">
    <citation type="submission" date="2016-10" db="EMBL/GenBank/DDBJ databases">
        <authorList>
            <person name="de Groot N.N."/>
        </authorList>
    </citation>
    <scope>NUCLEOTIDE SEQUENCE [LARGE SCALE GENOMIC DNA]</scope>
    <source>
        <strain evidence="9 10">DSM 16859</strain>
    </source>
</reference>
<evidence type="ECO:0000256" key="4">
    <source>
        <dbReference type="ARBA" id="ARBA00022475"/>
    </source>
</evidence>
<dbReference type="InterPro" id="IPR000522">
    <property type="entry name" value="ABC_transptr_permease_BtuC"/>
</dbReference>
<evidence type="ECO:0000256" key="1">
    <source>
        <dbReference type="ARBA" id="ARBA00004651"/>
    </source>
</evidence>
<feature type="transmembrane region" description="Helical" evidence="8">
    <location>
        <begin position="102"/>
        <end position="121"/>
    </location>
</feature>
<evidence type="ECO:0000256" key="5">
    <source>
        <dbReference type="ARBA" id="ARBA00022692"/>
    </source>
</evidence>
<evidence type="ECO:0000313" key="10">
    <source>
        <dbReference type="Proteomes" id="UP000198815"/>
    </source>
</evidence>
<dbReference type="CDD" id="cd06550">
    <property type="entry name" value="TM_ABC_iron-siderophores_like"/>
    <property type="match status" value="1"/>
</dbReference>
<feature type="transmembrane region" description="Helical" evidence="8">
    <location>
        <begin position="75"/>
        <end position="96"/>
    </location>
</feature>
<dbReference type="PANTHER" id="PTHR30472">
    <property type="entry name" value="FERRIC ENTEROBACTIN TRANSPORT SYSTEM PERMEASE PROTEIN"/>
    <property type="match status" value="1"/>
</dbReference>
<dbReference type="GO" id="GO:0022857">
    <property type="term" value="F:transmembrane transporter activity"/>
    <property type="evidence" value="ECO:0007669"/>
    <property type="project" value="InterPro"/>
</dbReference>
<evidence type="ECO:0000313" key="9">
    <source>
        <dbReference type="EMBL" id="SES04695.1"/>
    </source>
</evidence>
<evidence type="ECO:0000256" key="7">
    <source>
        <dbReference type="ARBA" id="ARBA00023136"/>
    </source>
</evidence>
<feature type="transmembrane region" description="Helical" evidence="8">
    <location>
        <begin position="260"/>
        <end position="285"/>
    </location>
</feature>
<feature type="transmembrane region" description="Helical" evidence="8">
    <location>
        <begin position="221"/>
        <end position="248"/>
    </location>
</feature>
<accession>A0A1H9U5C2</accession>
<feature type="transmembrane region" description="Helical" evidence="8">
    <location>
        <begin position="291"/>
        <end position="309"/>
    </location>
</feature>
<dbReference type="InterPro" id="IPR037294">
    <property type="entry name" value="ABC_BtuC-like"/>
</dbReference>
<keyword evidence="7 8" id="KW-0472">Membrane</keyword>
<comment type="similarity">
    <text evidence="2">Belongs to the binding-protein-dependent transport system permease family. FecCD subfamily.</text>
</comment>
<dbReference type="PANTHER" id="PTHR30472:SF1">
    <property type="entry name" value="FE(3+) DICITRATE TRANSPORT SYSTEM PERMEASE PROTEIN FECC-RELATED"/>
    <property type="match status" value="1"/>
</dbReference>
<dbReference type="Gene3D" id="1.10.3470.10">
    <property type="entry name" value="ABC transporter involved in vitamin B12 uptake, BtuC"/>
    <property type="match status" value="1"/>
</dbReference>
<organism evidence="9 10">
    <name type="scientific">Propionibacterium cyclohexanicum</name>
    <dbReference type="NCBI Taxonomy" id="64702"/>
    <lineage>
        <taxon>Bacteria</taxon>
        <taxon>Bacillati</taxon>
        <taxon>Actinomycetota</taxon>
        <taxon>Actinomycetes</taxon>
        <taxon>Propionibacteriales</taxon>
        <taxon>Propionibacteriaceae</taxon>
        <taxon>Propionibacterium</taxon>
    </lineage>
</organism>
<dbReference type="Proteomes" id="UP000198815">
    <property type="component" value="Unassembled WGS sequence"/>
</dbReference>
<dbReference type="AlphaFoldDB" id="A0A1H9U5C2"/>
<dbReference type="STRING" id="64702.SAMN05443377_1412"/>
<feature type="transmembrane region" description="Helical" evidence="8">
    <location>
        <begin position="43"/>
        <end position="63"/>
    </location>
</feature>
<dbReference type="GO" id="GO:0033214">
    <property type="term" value="P:siderophore-iron import into cell"/>
    <property type="evidence" value="ECO:0007669"/>
    <property type="project" value="TreeGrafter"/>
</dbReference>
<keyword evidence="4" id="KW-1003">Cell membrane</keyword>
<dbReference type="EMBL" id="FOGZ01000041">
    <property type="protein sequence ID" value="SES04695.1"/>
    <property type="molecule type" value="Genomic_DNA"/>
</dbReference>
<sequence>MLAAACVLSVAVGSLSVPPGQVWQALSDPSVHTIAAEAVRSRVPRTVLGLLVGAALACSGAIMQGLTRNPLADPGILGINAGAAVAIVIAMAYIGLTSAAQYIWFALAGAGLAAGAVWAIGTGGRGHATPLRLALAGAVLAAVLTSFTQALLLPHAQLLQSFRSWQAGGIDGARFTQIEQVLPFFVIGAAMAACSGPTLNALALGDEIATGLGTHVGRARLFLAVAAVLLAATSTALAGPIGFVGLIVPHAVRAMVGADYRWVLAWCVVVGPLLLLVADVVGRVITRPADVQVGILTAIIGAPVFIGLLRTRRLGEL</sequence>
<dbReference type="GO" id="GO:0005886">
    <property type="term" value="C:plasma membrane"/>
    <property type="evidence" value="ECO:0007669"/>
    <property type="project" value="UniProtKB-SubCell"/>
</dbReference>
<dbReference type="Pfam" id="PF01032">
    <property type="entry name" value="FecCD"/>
    <property type="match status" value="1"/>
</dbReference>